<dbReference type="HOGENOM" id="CLU_1338379_0_0_1"/>
<sequence length="205" mass="22978">MFTNQRAAETDGDFTTIFGAFEVVGKDELPRSAGYLPCIYGGAYGANGEKIVKYPIGTALLGRKETVHGPTVAQRIERAWYMDNIFAFGRSIDRIDLSTTIETRVNKYFYNKLALFILIVPFLASLLSVWNRWHVLSDELMLGYDPVRIVRCGPLYGVDPSTTAEELDKTVVARYRQADVYGEEGYQFVASSAEFVAEPRTPKHG</sequence>
<dbReference type="AlphaFoldDB" id="A0A059JKV6"/>
<evidence type="ECO:0000256" key="1">
    <source>
        <dbReference type="SAM" id="Phobius"/>
    </source>
</evidence>
<dbReference type="Proteomes" id="UP000024533">
    <property type="component" value="Unassembled WGS sequence"/>
</dbReference>
<name>A0A059JKV6_TRIIM</name>
<protein>
    <submittedName>
        <fullName evidence="2">Uncharacterized protein</fullName>
    </submittedName>
</protein>
<organism evidence="2 3">
    <name type="scientific">Trichophyton interdigitale (strain MR816)</name>
    <dbReference type="NCBI Taxonomy" id="1215338"/>
    <lineage>
        <taxon>Eukaryota</taxon>
        <taxon>Fungi</taxon>
        <taxon>Dikarya</taxon>
        <taxon>Ascomycota</taxon>
        <taxon>Pezizomycotina</taxon>
        <taxon>Eurotiomycetes</taxon>
        <taxon>Eurotiomycetidae</taxon>
        <taxon>Onygenales</taxon>
        <taxon>Arthrodermataceae</taxon>
        <taxon>Trichophyton</taxon>
    </lineage>
</organism>
<reference evidence="2 3" key="1">
    <citation type="submission" date="2014-02" db="EMBL/GenBank/DDBJ databases">
        <title>The Genome Sequence of Trichophyton interdigitale MR816.</title>
        <authorList>
            <consortium name="The Broad Institute Genomics Platform"/>
            <person name="Cuomo C.A."/>
            <person name="White T.C."/>
            <person name="Graser Y."/>
            <person name="Martinez-Rossi N."/>
            <person name="Heitman J."/>
            <person name="Young S.K."/>
            <person name="Zeng Q."/>
            <person name="Gargeya S."/>
            <person name="Abouelleil A."/>
            <person name="Alvarado L."/>
            <person name="Chapman S.B."/>
            <person name="Gainer-Dewar J."/>
            <person name="Goldberg J."/>
            <person name="Griggs A."/>
            <person name="Gujja S."/>
            <person name="Hansen M."/>
            <person name="Howarth C."/>
            <person name="Imamovic A."/>
            <person name="Larimer J."/>
            <person name="Martinez D."/>
            <person name="Murphy C."/>
            <person name="Pearson M.D."/>
            <person name="Persinoti G."/>
            <person name="Poon T."/>
            <person name="Priest M."/>
            <person name="Roberts A.D."/>
            <person name="Saif S."/>
            <person name="Shea T.D."/>
            <person name="Sykes S.N."/>
            <person name="Wortman J."/>
            <person name="Nusbaum C."/>
            <person name="Birren B."/>
        </authorList>
    </citation>
    <scope>NUCLEOTIDE SEQUENCE [LARGE SCALE GENOMIC DNA]</scope>
    <source>
        <strain evidence="2 3">MR816</strain>
    </source>
</reference>
<dbReference type="STRING" id="1215338.A0A059JKV6"/>
<feature type="transmembrane region" description="Helical" evidence="1">
    <location>
        <begin position="113"/>
        <end position="133"/>
    </location>
</feature>
<keyword evidence="1" id="KW-0812">Transmembrane</keyword>
<dbReference type="EMBL" id="AOKY01000017">
    <property type="protein sequence ID" value="KDB28102.1"/>
    <property type="molecule type" value="Genomic_DNA"/>
</dbReference>
<evidence type="ECO:0000313" key="3">
    <source>
        <dbReference type="Proteomes" id="UP000024533"/>
    </source>
</evidence>
<keyword evidence="3" id="KW-1185">Reference proteome</keyword>
<evidence type="ECO:0000313" key="2">
    <source>
        <dbReference type="EMBL" id="KDB28102.1"/>
    </source>
</evidence>
<gene>
    <name evidence="2" type="ORF">H109_00122</name>
</gene>
<proteinExistence type="predicted"/>
<keyword evidence="1" id="KW-0472">Membrane</keyword>
<comment type="caution">
    <text evidence="2">The sequence shown here is derived from an EMBL/GenBank/DDBJ whole genome shotgun (WGS) entry which is preliminary data.</text>
</comment>
<keyword evidence="1" id="KW-1133">Transmembrane helix</keyword>
<accession>A0A059JKV6</accession>
<dbReference type="OrthoDB" id="5144532at2759"/>